<feature type="chain" id="PRO_5020643700" description="Outer membrane protein with beta-barrel domain" evidence="2">
    <location>
        <begin position="20"/>
        <end position="263"/>
    </location>
</feature>
<feature type="region of interest" description="Disordered" evidence="1">
    <location>
        <begin position="44"/>
        <end position="74"/>
    </location>
</feature>
<accession>A0A4Q7PB28</accession>
<organism evidence="3 4">
    <name type="scientific">Cecembia calidifontis</name>
    <dbReference type="NCBI Taxonomy" id="1187080"/>
    <lineage>
        <taxon>Bacteria</taxon>
        <taxon>Pseudomonadati</taxon>
        <taxon>Bacteroidota</taxon>
        <taxon>Cytophagia</taxon>
        <taxon>Cytophagales</taxon>
        <taxon>Cyclobacteriaceae</taxon>
        <taxon>Cecembia</taxon>
    </lineage>
</organism>
<comment type="caution">
    <text evidence="3">The sequence shown here is derived from an EMBL/GenBank/DDBJ whole genome shotgun (WGS) entry which is preliminary data.</text>
</comment>
<dbReference type="AlphaFoldDB" id="A0A4Q7PB28"/>
<evidence type="ECO:0008006" key="5">
    <source>
        <dbReference type="Google" id="ProtNLM"/>
    </source>
</evidence>
<dbReference type="RefSeq" id="WP_130275637.1">
    <property type="nucleotide sequence ID" value="NZ_SGXG01000001.1"/>
</dbReference>
<sequence length="263" mass="29869">MKQPTIILLAMLFSTWSLGQVEETAPQTKTTVFSIFDTKIEKTDHGDGRKTWEFSPKKRTYEESQKEEKNNKHSGDLSFDIGINTWVPSGEAPKVRPWGSWNPAINLRHTYQPNKNFGLSTLLGVSWYNFKFEDRNLQALRTSQGITFEEFDGQGIKSKITASYLNLAIVPSIASNNGKFRFGAGPYAGYRLGGRGKFVYNDDNGNRNKVFERANMFANNFRYGGRLEIGVGEIDLFVNYDLNNYFQKDKDPKVNALSFGLIL</sequence>
<reference evidence="3 4" key="1">
    <citation type="submission" date="2019-02" db="EMBL/GenBank/DDBJ databases">
        <title>Genomic Encyclopedia of Archaeal and Bacterial Type Strains, Phase II (KMG-II): from individual species to whole genera.</title>
        <authorList>
            <person name="Goeker M."/>
        </authorList>
    </citation>
    <scope>NUCLEOTIDE SEQUENCE [LARGE SCALE GENOMIC DNA]</scope>
    <source>
        <strain evidence="3 4">DSM 21411</strain>
    </source>
</reference>
<evidence type="ECO:0000313" key="4">
    <source>
        <dbReference type="Proteomes" id="UP000292209"/>
    </source>
</evidence>
<keyword evidence="4" id="KW-1185">Reference proteome</keyword>
<proteinExistence type="predicted"/>
<dbReference type="EMBL" id="SGXG01000001">
    <property type="protein sequence ID" value="RZS96760.1"/>
    <property type="molecule type" value="Genomic_DNA"/>
</dbReference>
<keyword evidence="2" id="KW-0732">Signal</keyword>
<dbReference type="Proteomes" id="UP000292209">
    <property type="component" value="Unassembled WGS sequence"/>
</dbReference>
<name>A0A4Q7PB28_9BACT</name>
<feature type="signal peptide" evidence="2">
    <location>
        <begin position="1"/>
        <end position="19"/>
    </location>
</feature>
<protein>
    <recommendedName>
        <fullName evidence="5">Outer membrane protein with beta-barrel domain</fullName>
    </recommendedName>
</protein>
<evidence type="ECO:0000256" key="2">
    <source>
        <dbReference type="SAM" id="SignalP"/>
    </source>
</evidence>
<gene>
    <name evidence="3" type="ORF">BC751_2346</name>
</gene>
<dbReference type="OrthoDB" id="891525at2"/>
<evidence type="ECO:0000256" key="1">
    <source>
        <dbReference type="SAM" id="MobiDB-lite"/>
    </source>
</evidence>
<evidence type="ECO:0000313" key="3">
    <source>
        <dbReference type="EMBL" id="RZS96760.1"/>
    </source>
</evidence>